<dbReference type="AlphaFoldDB" id="A0AAN9EDF1"/>
<name>A0AAN9EDF1_CROPI</name>
<comment type="caution">
    <text evidence="2">The sequence shown here is derived from an EMBL/GenBank/DDBJ whole genome shotgun (WGS) entry which is preliminary data.</text>
</comment>
<feature type="region of interest" description="Disordered" evidence="1">
    <location>
        <begin position="31"/>
        <end position="100"/>
    </location>
</feature>
<dbReference type="EMBL" id="JAYWIO010000006">
    <property type="protein sequence ID" value="KAK7255193.1"/>
    <property type="molecule type" value="Genomic_DNA"/>
</dbReference>
<feature type="compositionally biased region" description="Basic and acidic residues" evidence="1">
    <location>
        <begin position="44"/>
        <end position="60"/>
    </location>
</feature>
<sequence length="177" mass="19610">MKQHLAGEKGEVISCPKVPFDVRYRLREHLNQVSGSRKRGNSHIQEEQQNAREDNVRQHQENAPTQPLPTQAPTQPLPTQASMHPPPSGSGSGKGKEAEEAPLLDYDELEKMLYNDIGNPKLDLTEKIHDLNVGVVATAATGEINLDSFIQDDVNVNVASSNGRVNLDDENNDTWMH</sequence>
<protein>
    <submittedName>
        <fullName evidence="2">Uncharacterized protein</fullName>
    </submittedName>
</protein>
<reference evidence="2 3" key="1">
    <citation type="submission" date="2024-01" db="EMBL/GenBank/DDBJ databases">
        <title>The genomes of 5 underutilized Papilionoideae crops provide insights into root nodulation and disease resistanc.</title>
        <authorList>
            <person name="Yuan L."/>
        </authorList>
    </citation>
    <scope>NUCLEOTIDE SEQUENCE [LARGE SCALE GENOMIC DNA]</scope>
    <source>
        <strain evidence="2">ZHUSHIDOU_FW_LH</strain>
        <tissue evidence="2">Leaf</tissue>
    </source>
</reference>
<proteinExistence type="predicted"/>
<organism evidence="2 3">
    <name type="scientific">Crotalaria pallida</name>
    <name type="common">Smooth rattlebox</name>
    <name type="synonym">Crotalaria striata</name>
    <dbReference type="NCBI Taxonomy" id="3830"/>
    <lineage>
        <taxon>Eukaryota</taxon>
        <taxon>Viridiplantae</taxon>
        <taxon>Streptophyta</taxon>
        <taxon>Embryophyta</taxon>
        <taxon>Tracheophyta</taxon>
        <taxon>Spermatophyta</taxon>
        <taxon>Magnoliopsida</taxon>
        <taxon>eudicotyledons</taxon>
        <taxon>Gunneridae</taxon>
        <taxon>Pentapetalae</taxon>
        <taxon>rosids</taxon>
        <taxon>fabids</taxon>
        <taxon>Fabales</taxon>
        <taxon>Fabaceae</taxon>
        <taxon>Papilionoideae</taxon>
        <taxon>50 kb inversion clade</taxon>
        <taxon>genistoids sensu lato</taxon>
        <taxon>core genistoids</taxon>
        <taxon>Crotalarieae</taxon>
        <taxon>Crotalaria</taxon>
    </lineage>
</organism>
<feature type="compositionally biased region" description="Low complexity" evidence="1">
    <location>
        <begin position="63"/>
        <end position="81"/>
    </location>
</feature>
<dbReference type="Proteomes" id="UP001372338">
    <property type="component" value="Unassembled WGS sequence"/>
</dbReference>
<keyword evidence="3" id="KW-1185">Reference proteome</keyword>
<evidence type="ECO:0000313" key="2">
    <source>
        <dbReference type="EMBL" id="KAK7255193.1"/>
    </source>
</evidence>
<evidence type="ECO:0000256" key="1">
    <source>
        <dbReference type="SAM" id="MobiDB-lite"/>
    </source>
</evidence>
<accession>A0AAN9EDF1</accession>
<gene>
    <name evidence="2" type="ORF">RIF29_28597</name>
</gene>
<evidence type="ECO:0000313" key="3">
    <source>
        <dbReference type="Proteomes" id="UP001372338"/>
    </source>
</evidence>